<reference evidence="3" key="1">
    <citation type="journal article" date="2014" name="Nat. Genet.">
        <title>Genome of the human hookworm Necator americanus.</title>
        <authorList>
            <person name="Tang Y.T."/>
            <person name="Gao X."/>
            <person name="Rosa B.A."/>
            <person name="Abubucker S."/>
            <person name="Hallsworth-Pepin K."/>
            <person name="Martin J."/>
            <person name="Tyagi R."/>
            <person name="Heizer E."/>
            <person name="Zhang X."/>
            <person name="Bhonagiri-Palsikar V."/>
            <person name="Minx P."/>
            <person name="Warren W.C."/>
            <person name="Wang Q."/>
            <person name="Zhan B."/>
            <person name="Hotez P.J."/>
            <person name="Sternberg P.W."/>
            <person name="Dougall A."/>
            <person name="Gaze S.T."/>
            <person name="Mulvenna J."/>
            <person name="Sotillo J."/>
            <person name="Ranganathan S."/>
            <person name="Rabelo E.M."/>
            <person name="Wilson R.K."/>
            <person name="Felgner P.L."/>
            <person name="Bethony J."/>
            <person name="Hawdon J.M."/>
            <person name="Gasser R.B."/>
            <person name="Loukas A."/>
            <person name="Mitreva M."/>
        </authorList>
    </citation>
    <scope>NUCLEOTIDE SEQUENCE [LARGE SCALE GENOMIC DNA]</scope>
</reference>
<evidence type="ECO:0000313" key="2">
    <source>
        <dbReference type="EMBL" id="ETN75699.1"/>
    </source>
</evidence>
<dbReference type="EMBL" id="KI660278">
    <property type="protein sequence ID" value="ETN75699.1"/>
    <property type="molecule type" value="Genomic_DNA"/>
</dbReference>
<sequence>MHETLLYEDTLGVDIKVETNGFSVTHPPDVPVKPIEMGLKKLFFDVEFTKCLRLSTLTLRCPSSQELSLSPAQYALLHENKLAITRSAGLADILTTDISHPPAVVPGTVGRGQSIGQSGSTNSFDNEAQLPCPAIAPTTPQTPSAVLKEQRKSIRFFVGMSDAPRLIGSRGANKRRIEQLTGCNILVELRPERGFVNMVPFGFMMLRHFFRKVRAKGNFTLFNSTGIFNEKNVRAGAKRVFEVISQHACKDNMKELVTKKVCGEDLIRRFEAASCNMSERQRALLNLTEQDIYAIAPGVLGPFQLIRPVLRSKQPFISYSLLCCAFYKKQMLFEAVRDLPLLESGDKIEYIPIPTDYGYAAPRLIFAFITFGNQILSKGEVNQDVHLLDFQYLKFMGAGQYAHVQAFPNMNLFSIFRPVMVHVVVAHCSQLLNRCASRRAPQVCRQLSTHNTEEGEFSDIVSLAKVWNRAPLRSQDRYPNDQKAFSLTRDSSETTSKYQKGLCFREENNLVLTQYKGIDVWTKALAYLTWLKTKFFILGATPTLAMSDEDLVRGGQKVFRTILDAVVGRKVESLGPLMLRSSALDLHRKLVWNLKEKQRDALMVTDADFVGSNGFVYNWDGTISRMIHSASIVPKDATGEVLDQPYFRYSIILAALIRKNELYKMVRQLSFNLEKERMFLQMPPNYGFITPRYVVMRIDMCHKTTTNAASIPPINLRGEPVESTSIDAQVPLLSSENESTTGSTATSNSNVGKDPQFNEVVESFLTANPSKRRSATELEALDAVETECLAYQGGGMRGRRRGSTPQPRSRVSRDRTIRSPLVVRVSQIRAHRSPLTARQRGHHGIMEWFGI</sequence>
<evidence type="ECO:0000313" key="3">
    <source>
        <dbReference type="Proteomes" id="UP000053676"/>
    </source>
</evidence>
<proteinExistence type="predicted"/>
<dbReference type="KEGG" id="nai:NECAME_03671"/>
<keyword evidence="3" id="KW-1185">Reference proteome</keyword>
<feature type="region of interest" description="Disordered" evidence="1">
    <location>
        <begin position="792"/>
        <end position="818"/>
    </location>
</feature>
<dbReference type="CDD" id="cd00105">
    <property type="entry name" value="KH-I"/>
    <property type="match status" value="1"/>
</dbReference>
<dbReference type="GO" id="GO:0003723">
    <property type="term" value="F:RNA binding"/>
    <property type="evidence" value="ECO:0007669"/>
    <property type="project" value="InterPro"/>
</dbReference>
<dbReference type="OrthoDB" id="5774191at2759"/>
<organism evidence="2 3">
    <name type="scientific">Necator americanus</name>
    <name type="common">Human hookworm</name>
    <dbReference type="NCBI Taxonomy" id="51031"/>
    <lineage>
        <taxon>Eukaryota</taxon>
        <taxon>Metazoa</taxon>
        <taxon>Ecdysozoa</taxon>
        <taxon>Nematoda</taxon>
        <taxon>Chromadorea</taxon>
        <taxon>Rhabditida</taxon>
        <taxon>Rhabditina</taxon>
        <taxon>Rhabditomorpha</taxon>
        <taxon>Strongyloidea</taxon>
        <taxon>Ancylostomatidae</taxon>
        <taxon>Bunostominae</taxon>
        <taxon>Necator</taxon>
    </lineage>
</organism>
<name>W2T2A2_NECAM</name>
<feature type="compositionally biased region" description="Low complexity" evidence="1">
    <location>
        <begin position="734"/>
        <end position="750"/>
    </location>
</feature>
<protein>
    <submittedName>
        <fullName evidence="2">KH domain protein</fullName>
    </submittedName>
</protein>
<evidence type="ECO:0000256" key="1">
    <source>
        <dbReference type="SAM" id="MobiDB-lite"/>
    </source>
</evidence>
<dbReference type="Proteomes" id="UP000053676">
    <property type="component" value="Unassembled WGS sequence"/>
</dbReference>
<dbReference type="AlphaFoldDB" id="W2T2A2"/>
<gene>
    <name evidence="2" type="ORF">NECAME_03671</name>
</gene>
<feature type="region of interest" description="Disordered" evidence="1">
    <location>
        <begin position="733"/>
        <end position="755"/>
    </location>
</feature>
<dbReference type="InterPro" id="IPR036612">
    <property type="entry name" value="KH_dom_type_1_sf"/>
</dbReference>
<accession>W2T2A2</accession>
<dbReference type="SUPFAM" id="SSF54791">
    <property type="entry name" value="Eukaryotic type KH-domain (KH-domain type I)"/>
    <property type="match status" value="1"/>
</dbReference>